<dbReference type="Pfam" id="PF13620">
    <property type="entry name" value="CarboxypepD_reg"/>
    <property type="match status" value="2"/>
</dbReference>
<feature type="region of interest" description="Disordered" evidence="1">
    <location>
        <begin position="989"/>
        <end position="1038"/>
    </location>
</feature>
<evidence type="ECO:0000256" key="1">
    <source>
        <dbReference type="SAM" id="MobiDB-lite"/>
    </source>
</evidence>
<proteinExistence type="predicted"/>
<protein>
    <recommendedName>
        <fullName evidence="4">Carboxypeptidase regulatory-like domain-containing protein</fullName>
    </recommendedName>
</protein>
<evidence type="ECO:0000313" key="2">
    <source>
        <dbReference type="EMBL" id="RJX49303.1"/>
    </source>
</evidence>
<sequence length="1067" mass="114452">MLPKIKAPSYTAAMLAGCMMIGLLLLLPGAATAQAANGTLELKVINADGEPIDGAEVRVNDESIDKTEFNNDLIEGEATVETDSDGRFRNASVPVGVKNITVGNPGDSEFKYESQYHESVAILIGETTTEQFTLERKTRTVTGQVFSNGRDPAPISDATVEVTNITKQQRDLIRNSDSLRQTATTNDVGEYRIDIPTSTGLNLSFSRDGYKSTEVVIGSDDSGEVINNLLHVLENQDGVVFGTVTVDNNGEVPVSGAVIKADVNPANWAQIDEADISDTTGSDGAYRIRAPSGRHTVIVESETFNNKKKEVTVRPNEANETNFSLGIRQLQIDSVTPQTVQSGDTVSIDYTYSGQFETLNFTVGPENQPIISQEVDDAVSSGKITFETPDRSEIEDGNYTITLSTPRRTATDTIRVLNPVDPEAVGVGELGEESYRAPAGDFVEITTGGEYMLIGGDRPSDNSDTITQYLDVLYVEEGSTTINTRLVGTAVSSDRAYGEGVKSYAHSIGADSEPRGDFADVSFTGASTLAEFRRNLGIDSRATPLQTGRYRLLAGENGRITVDSGVPRFRKPVGRSNLILTQPQLEAVNTYVLPPESANAEDVAGPSDDATESNTIAEGERLLIEIQATGMYGATTDDPTVESIPPAAIADLLAKPEGVDMDLSTWYYDGSENTEADLQFSAVSPSDVYVIPDTTTDQWEDETVIGEDSLISGLYIVVDTRGEAFSAPAYGDVMQFTTAYESPDGSRYLYQDTDAGTQPRPFDPAIESADGVEHYPYFGATDTTVAVNSTVEFMEPSIQYGRTTVDGSLVVPAETGGQILGSTTLAPGTQATIQLIDQSRSDPELVTIDEVTIEDDRTFTASADFSELASGDQVTVEFYTAGRLPGNRVIDRRGARVVEDINNIANYQITNFSGTVAVQQRSSLSEVEATINNTGELTGQQVVRFSIDGKPIRNESLRLSGNGNATLDLSDQFVTLPVGTYEYTVRTDNDEQTGELRVASPESGTTITSEDTNTTTTSSPLDENELPGENDDESDPNGLFGIVGVSGRDVALGAALTGTAHVLGYWT</sequence>
<evidence type="ECO:0000313" key="3">
    <source>
        <dbReference type="Proteomes" id="UP000281564"/>
    </source>
</evidence>
<feature type="compositionally biased region" description="Low complexity" evidence="1">
    <location>
        <begin position="1003"/>
        <end position="1019"/>
    </location>
</feature>
<evidence type="ECO:0008006" key="4">
    <source>
        <dbReference type="Google" id="ProtNLM"/>
    </source>
</evidence>
<name>A0A3A6Q4L6_9EURY</name>
<dbReference type="Proteomes" id="UP000281564">
    <property type="component" value="Unassembled WGS sequence"/>
</dbReference>
<dbReference type="EMBL" id="QMDW01000011">
    <property type="protein sequence ID" value="RJX49303.1"/>
    <property type="molecule type" value="Genomic_DNA"/>
</dbReference>
<feature type="compositionally biased region" description="Acidic residues" evidence="1">
    <location>
        <begin position="1022"/>
        <end position="1035"/>
    </location>
</feature>
<dbReference type="PROSITE" id="PS51257">
    <property type="entry name" value="PROKAR_LIPOPROTEIN"/>
    <property type="match status" value="1"/>
</dbReference>
<dbReference type="SUPFAM" id="SSF49464">
    <property type="entry name" value="Carboxypeptidase regulatory domain-like"/>
    <property type="match status" value="1"/>
</dbReference>
<organism evidence="2 3">
    <name type="scientific">Halonotius pteroides</name>
    <dbReference type="NCBI Taxonomy" id="268735"/>
    <lineage>
        <taxon>Archaea</taxon>
        <taxon>Methanobacteriati</taxon>
        <taxon>Methanobacteriota</taxon>
        <taxon>Stenosarchaea group</taxon>
        <taxon>Halobacteria</taxon>
        <taxon>Halobacteriales</taxon>
        <taxon>Haloferacaceae</taxon>
        <taxon>Halonotius</taxon>
    </lineage>
</organism>
<comment type="caution">
    <text evidence="2">The sequence shown here is derived from an EMBL/GenBank/DDBJ whole genome shotgun (WGS) entry which is preliminary data.</text>
</comment>
<dbReference type="NCBIfam" id="NF045517">
    <property type="entry name" value="halo_surf_dom"/>
    <property type="match status" value="1"/>
</dbReference>
<dbReference type="Gene3D" id="2.60.40.1120">
    <property type="entry name" value="Carboxypeptidase-like, regulatory domain"/>
    <property type="match status" value="3"/>
</dbReference>
<accession>A0A3A6Q4L6</accession>
<gene>
    <name evidence="2" type="ORF">DP106_08865</name>
</gene>
<keyword evidence="3" id="KW-1185">Reference proteome</keyword>
<dbReference type="RefSeq" id="WP_120084781.1">
    <property type="nucleotide sequence ID" value="NZ_QMDW01000011.1"/>
</dbReference>
<dbReference type="OrthoDB" id="232948at2157"/>
<dbReference type="GO" id="GO:0030246">
    <property type="term" value="F:carbohydrate binding"/>
    <property type="evidence" value="ECO:0007669"/>
    <property type="project" value="InterPro"/>
</dbReference>
<reference evidence="2 3" key="1">
    <citation type="submission" date="2018-06" db="EMBL/GenBank/DDBJ databases">
        <title>Halonotius sp. F13-13 a new haloarchaeeon isolated from a solar saltern from Isla Cristina, Huelva, Spain.</title>
        <authorList>
            <person name="Duran-Viseras A."/>
            <person name="Sanchez-Porro C."/>
            <person name="Ventosa A."/>
        </authorList>
    </citation>
    <scope>NUCLEOTIDE SEQUENCE [LARGE SCALE GENOMIC DNA]</scope>
    <source>
        <strain evidence="2 3">CECT 7525</strain>
    </source>
</reference>
<dbReference type="InterPro" id="IPR013784">
    <property type="entry name" value="Carb-bd-like_fold"/>
</dbReference>
<dbReference type="InterPro" id="IPR008969">
    <property type="entry name" value="CarboxyPept-like_regulatory"/>
</dbReference>
<dbReference type="SUPFAM" id="SSF49452">
    <property type="entry name" value="Starch-binding domain-like"/>
    <property type="match status" value="2"/>
</dbReference>
<dbReference type="AlphaFoldDB" id="A0A3A6Q4L6"/>